<feature type="compositionally biased region" description="Acidic residues" evidence="5">
    <location>
        <begin position="800"/>
        <end position="829"/>
    </location>
</feature>
<gene>
    <name evidence="7" type="ORF">EMPS_03219</name>
</gene>
<evidence type="ECO:0000256" key="3">
    <source>
        <dbReference type="ARBA" id="ARBA00021502"/>
    </source>
</evidence>
<dbReference type="GO" id="GO:0006364">
    <property type="term" value="P:rRNA processing"/>
    <property type="evidence" value="ECO:0007669"/>
    <property type="project" value="TreeGrafter"/>
</dbReference>
<feature type="compositionally biased region" description="Basic residues" evidence="5">
    <location>
        <begin position="468"/>
        <end position="480"/>
    </location>
</feature>
<dbReference type="PANTHER" id="PTHR34105">
    <property type="entry name" value="PROLINE-, GLUTAMIC ACID- AND LEUCINE-RICH PROTEIN 1"/>
    <property type="match status" value="1"/>
</dbReference>
<feature type="region of interest" description="Disordered" evidence="5">
    <location>
        <begin position="759"/>
        <end position="829"/>
    </location>
</feature>
<feature type="compositionally biased region" description="Low complexity" evidence="5">
    <location>
        <begin position="772"/>
        <end position="797"/>
    </location>
</feature>
<feature type="compositionally biased region" description="Polar residues" evidence="5">
    <location>
        <begin position="760"/>
        <end position="771"/>
    </location>
</feature>
<evidence type="ECO:0000259" key="6">
    <source>
        <dbReference type="Pfam" id="PF08167"/>
    </source>
</evidence>
<dbReference type="OrthoDB" id="20900at2759"/>
<comment type="similarity">
    <text evidence="2">Belongs to the RIX1/PELP1 family.</text>
</comment>
<dbReference type="AlphaFoldDB" id="A0A9P3LUF3"/>
<comment type="caution">
    <text evidence="7">The sequence shown here is derived from an EMBL/GenBank/DDBJ whole genome shotgun (WGS) entry which is preliminary data.</text>
</comment>
<dbReference type="GO" id="GO:0005634">
    <property type="term" value="C:nucleus"/>
    <property type="evidence" value="ECO:0007669"/>
    <property type="project" value="UniProtKB-SubCell"/>
</dbReference>
<feature type="region of interest" description="Disordered" evidence="5">
    <location>
        <begin position="449"/>
        <end position="489"/>
    </location>
</feature>
<evidence type="ECO:0000256" key="5">
    <source>
        <dbReference type="SAM" id="MobiDB-lite"/>
    </source>
</evidence>
<evidence type="ECO:0000313" key="8">
    <source>
        <dbReference type="Proteomes" id="UP000827284"/>
    </source>
</evidence>
<dbReference type="PANTHER" id="PTHR34105:SF1">
    <property type="entry name" value="PROLINE-, GLUTAMIC ACID- AND LEUCINE-RICH PROTEIN 1"/>
    <property type="match status" value="1"/>
</dbReference>
<keyword evidence="8" id="KW-1185">Reference proteome</keyword>
<proteinExistence type="inferred from homology"/>
<reference evidence="7" key="1">
    <citation type="submission" date="2021-11" db="EMBL/GenBank/DDBJ databases">
        <authorList>
            <person name="Herlambang A."/>
            <person name="Guo Y."/>
            <person name="Takashima Y."/>
            <person name="Nishizawa T."/>
        </authorList>
    </citation>
    <scope>NUCLEOTIDE SEQUENCE</scope>
    <source>
        <strain evidence="7">E1425</strain>
    </source>
</reference>
<feature type="compositionally biased region" description="Acidic residues" evidence="5">
    <location>
        <begin position="665"/>
        <end position="697"/>
    </location>
</feature>
<feature type="compositionally biased region" description="Polar residues" evidence="5">
    <location>
        <begin position="456"/>
        <end position="467"/>
    </location>
</feature>
<dbReference type="InterPro" id="IPR016024">
    <property type="entry name" value="ARM-type_fold"/>
</dbReference>
<feature type="region of interest" description="Disordered" evidence="5">
    <location>
        <begin position="657"/>
        <end position="702"/>
    </location>
</feature>
<organism evidence="7 8">
    <name type="scientific">Entomortierella parvispora</name>
    <dbReference type="NCBI Taxonomy" id="205924"/>
    <lineage>
        <taxon>Eukaryota</taxon>
        <taxon>Fungi</taxon>
        <taxon>Fungi incertae sedis</taxon>
        <taxon>Mucoromycota</taxon>
        <taxon>Mortierellomycotina</taxon>
        <taxon>Mortierellomycetes</taxon>
        <taxon>Mortierellales</taxon>
        <taxon>Mortierellaceae</taxon>
        <taxon>Entomortierella</taxon>
    </lineage>
</organism>
<dbReference type="Pfam" id="PF08167">
    <property type="entry name" value="RIX1"/>
    <property type="match status" value="1"/>
</dbReference>
<comment type="subcellular location">
    <subcellularLocation>
        <location evidence="1">Nucleus</location>
    </subcellularLocation>
</comment>
<dbReference type="InterPro" id="IPR012583">
    <property type="entry name" value="RIX1_N"/>
</dbReference>
<dbReference type="EMBL" id="BQFW01000004">
    <property type="protein sequence ID" value="GJJ70869.1"/>
    <property type="molecule type" value="Genomic_DNA"/>
</dbReference>
<reference evidence="7" key="2">
    <citation type="journal article" date="2022" name="Microbiol. Resour. Announc.">
        <title>Whole-Genome Sequence of Entomortierella parvispora E1425, a Mucoromycotan Fungus Associated with Burkholderiaceae-Related Endosymbiotic Bacteria.</title>
        <authorList>
            <person name="Herlambang A."/>
            <person name="Guo Y."/>
            <person name="Takashima Y."/>
            <person name="Narisawa K."/>
            <person name="Ohta H."/>
            <person name="Nishizawa T."/>
        </authorList>
    </citation>
    <scope>NUCLEOTIDE SEQUENCE</scope>
    <source>
        <strain evidence="7">E1425</strain>
    </source>
</reference>
<dbReference type="Proteomes" id="UP000827284">
    <property type="component" value="Unassembled WGS sequence"/>
</dbReference>
<name>A0A9P3LUF3_9FUNG</name>
<evidence type="ECO:0000256" key="4">
    <source>
        <dbReference type="ARBA" id="ARBA00023242"/>
    </source>
</evidence>
<sequence>MASVVQASPANLLDTLIKRYLKDDLAVRDYIPFVIDTITHHRLLHDRHEQTTQHRIWTQRLRSLLESQQSGARLAGVSFVRITAQQSNTLFTEHVRTWVTLLVGLLSKNEPSANAEAIIVTLSELFAKTAKRPDLKSDVTSKYLPDFYNHVLSYKNRKELLPTIYNAMAQSVTLFPTTFRLALDKTEALCVAYMDGRFDLEPELVKAATACFAALHAAGGKNPNHPTERITPSEQWRNNLQEIIKAMHRSLTILFETVDEDKLDPNEMAGKNKYLTGMSTPAAEAFQRYPQLFGRLSSLSKALIACLTCPTKEAIHLPLNNLVALLTRIYSVNAKTPMSEARGIDPQDYFMLISGISSLHLSANEVLKTLLATAQDHLVRHMSHLASIVIKSIRHSSGLSSSLRSSTYSVVEACIQAFGIPFVNMVQVPLMAALLEDLRMPSARVVNPLEIGSGGSNPNSRANNHTNTTKHKGGAGKNGRRGGNNQANLSSLNPLEEIVSAQVFTSALNILSLALTTAGPNLAAHSRAAADTLIVTHLLNSQHHVNPIEQAETEFYTAAVRAHLYKVLVASISSPGETQSSLVPLSVGIFKAGLNDSEKFVRDHCTTALTICDLVMHSRMPPMQRARTVTQPLAKGEKAIQETGSALFGAFEVSRPSIKSASKEQEDDYEEEDDDEETGAAIEEDEEEEEEDEDVEMKEEPVQKVTVVAPASSSMSAFKAAGEVQAPKATTTTVRHEEEKIVEKVKEDHSSVKVSEKFTALSTVSQGENSISASVTTTTTKTTKTTSKPAPAPVSAAKSDDDDEDDDDIEIPNINMDDDDDSDNDMDSD</sequence>
<keyword evidence="4" id="KW-0539">Nucleus</keyword>
<evidence type="ECO:0000256" key="1">
    <source>
        <dbReference type="ARBA" id="ARBA00004123"/>
    </source>
</evidence>
<evidence type="ECO:0000256" key="2">
    <source>
        <dbReference type="ARBA" id="ARBA00010511"/>
    </source>
</evidence>
<accession>A0A9P3LUF3</accession>
<protein>
    <recommendedName>
        <fullName evidence="3">Pre-rRNA-processing protein RIX1</fullName>
    </recommendedName>
</protein>
<evidence type="ECO:0000313" key="7">
    <source>
        <dbReference type="EMBL" id="GJJ70869.1"/>
    </source>
</evidence>
<feature type="domain" description="Pre-rRNA-processing protein RIX1 N-terminal" evidence="6">
    <location>
        <begin position="16"/>
        <end position="197"/>
    </location>
</feature>
<dbReference type="SUPFAM" id="SSF48371">
    <property type="entry name" value="ARM repeat"/>
    <property type="match status" value="1"/>
</dbReference>